<name>A0A5E6PYI1_PSEFL</name>
<accession>A0A5E6PYI1</accession>
<gene>
    <name evidence="1" type="ORF">PS645_00622</name>
</gene>
<organism evidence="1 2">
    <name type="scientific">Pseudomonas fluorescens</name>
    <dbReference type="NCBI Taxonomy" id="294"/>
    <lineage>
        <taxon>Bacteria</taxon>
        <taxon>Pseudomonadati</taxon>
        <taxon>Pseudomonadota</taxon>
        <taxon>Gammaproteobacteria</taxon>
        <taxon>Pseudomonadales</taxon>
        <taxon>Pseudomonadaceae</taxon>
        <taxon>Pseudomonas</taxon>
    </lineage>
</organism>
<dbReference type="AlphaFoldDB" id="A0A5E6PYI1"/>
<dbReference type="EMBL" id="CABVGX010000003">
    <property type="protein sequence ID" value="VVM48323.1"/>
    <property type="molecule type" value="Genomic_DNA"/>
</dbReference>
<evidence type="ECO:0000313" key="2">
    <source>
        <dbReference type="Proteomes" id="UP000325607"/>
    </source>
</evidence>
<evidence type="ECO:0000313" key="1">
    <source>
        <dbReference type="EMBL" id="VVM48323.1"/>
    </source>
</evidence>
<proteinExistence type="predicted"/>
<sequence>MPQGVRGIKLTISAAARFIFKALRYTFQCESELILWKLIMQMSVLTGGLGIWQAPLSRTI</sequence>
<reference evidence="1 2" key="1">
    <citation type="submission" date="2019-09" db="EMBL/GenBank/DDBJ databases">
        <authorList>
            <person name="Chandra G."/>
            <person name="Truman W A."/>
        </authorList>
    </citation>
    <scope>NUCLEOTIDE SEQUENCE [LARGE SCALE GENOMIC DNA]</scope>
    <source>
        <strain evidence="1">PS645</strain>
    </source>
</reference>
<protein>
    <submittedName>
        <fullName evidence="1">Uncharacterized protein</fullName>
    </submittedName>
</protein>
<dbReference type="Proteomes" id="UP000325607">
    <property type="component" value="Unassembled WGS sequence"/>
</dbReference>